<organism evidence="2 3">
    <name type="scientific">Bradymonas sediminis</name>
    <dbReference type="NCBI Taxonomy" id="1548548"/>
    <lineage>
        <taxon>Bacteria</taxon>
        <taxon>Deltaproteobacteria</taxon>
        <taxon>Bradymonadales</taxon>
        <taxon>Bradymonadaceae</taxon>
        <taxon>Bradymonas</taxon>
    </lineage>
</organism>
<reference evidence="2 3" key="1">
    <citation type="submission" date="2018-06" db="EMBL/GenBank/DDBJ databases">
        <title>Lujinxingia sediminis gen. nov. sp. nov., a new facultative anaerobic member of the class Deltaproteobacteria, and proposal of Lujinxingaceae fam. nov.</title>
        <authorList>
            <person name="Guo L.-Y."/>
            <person name="Li C.-M."/>
            <person name="Wang S."/>
            <person name="Du Z.-J."/>
        </authorList>
    </citation>
    <scope>NUCLEOTIDE SEQUENCE [LARGE SCALE GENOMIC DNA]</scope>
    <source>
        <strain evidence="2 3">FA350</strain>
    </source>
</reference>
<feature type="domain" description="Tox-REase-5" evidence="1">
    <location>
        <begin position="245"/>
        <end position="326"/>
    </location>
</feature>
<dbReference type="KEGG" id="bsed:DN745_11210"/>
<accession>A0A2Z4FMG5</accession>
<dbReference type="PANTHER" id="PTHR32305">
    <property type="match status" value="1"/>
</dbReference>
<dbReference type="Gene3D" id="2.180.10.10">
    <property type="entry name" value="RHS repeat-associated core"/>
    <property type="match status" value="1"/>
</dbReference>
<evidence type="ECO:0000313" key="2">
    <source>
        <dbReference type="EMBL" id="AWV89874.1"/>
    </source>
</evidence>
<dbReference type="Proteomes" id="UP000249799">
    <property type="component" value="Chromosome"/>
</dbReference>
<name>A0A2Z4FMG5_9DELT</name>
<dbReference type="RefSeq" id="WP_111334871.1">
    <property type="nucleotide sequence ID" value="NZ_CP030032.1"/>
</dbReference>
<dbReference type="PANTHER" id="PTHR32305:SF15">
    <property type="entry name" value="PROTEIN RHSA-RELATED"/>
    <property type="match status" value="1"/>
</dbReference>
<sequence length="354" mass="37955">MLLRVPVNGAVMVEEARSLVDGGLDARQSGYLHTDIRGSTLAKTDWSEQMSLPFEEAEYGAWGETLRVSELDAPTHQFVGFEPDPATGWYFMGARVYNPALRRWLSPDPLLLAAPQVDSAEGLELNLYSYTGNNPVGFIDPTGNIRIASADYDSRAVGDDRRGQIAGSPPHFSPFVQGVSAAVMTGAMGMLAIAASGPVDVANAVDSAGIGNYAPAALSAGMAALPIGRLGRFVPRNRSMSVRAAKYQSQITGTAANIEFNLKGVDFDGLKDGVLLEAKGPGYAKFISKKTGEFEDWFDGATKLLDQARRQVNAAKGAKVEWHVAEEKAASTIKELLKSQRVKGINVKHIEPVD</sequence>
<proteinExistence type="predicted"/>
<dbReference type="EMBL" id="CP030032">
    <property type="protein sequence ID" value="AWV89874.1"/>
    <property type="molecule type" value="Genomic_DNA"/>
</dbReference>
<dbReference type="AlphaFoldDB" id="A0A2Z4FMG5"/>
<dbReference type="NCBIfam" id="TIGR03696">
    <property type="entry name" value="Rhs_assc_core"/>
    <property type="match status" value="1"/>
</dbReference>
<evidence type="ECO:0000313" key="3">
    <source>
        <dbReference type="Proteomes" id="UP000249799"/>
    </source>
</evidence>
<protein>
    <recommendedName>
        <fullName evidence="1">Tox-REase-5 domain-containing protein</fullName>
    </recommendedName>
</protein>
<dbReference type="OrthoDB" id="4235956at2"/>
<dbReference type="InterPro" id="IPR050708">
    <property type="entry name" value="T6SS_VgrG/RHS"/>
</dbReference>
<gene>
    <name evidence="2" type="ORF">DN745_11210</name>
</gene>
<evidence type="ECO:0000259" key="1">
    <source>
        <dbReference type="Pfam" id="PF15648"/>
    </source>
</evidence>
<dbReference type="InterPro" id="IPR028904">
    <property type="entry name" value="Tox-REase-5_dom"/>
</dbReference>
<dbReference type="Pfam" id="PF15648">
    <property type="entry name" value="Tox-REase-5"/>
    <property type="match status" value="1"/>
</dbReference>
<dbReference type="InterPro" id="IPR022385">
    <property type="entry name" value="Rhs_assc_core"/>
</dbReference>
<keyword evidence="3" id="KW-1185">Reference proteome</keyword>